<dbReference type="GO" id="GO:0006526">
    <property type="term" value="P:L-arginine biosynthetic process"/>
    <property type="evidence" value="ECO:0007669"/>
    <property type="project" value="UniProtKB-UniRule"/>
</dbReference>
<dbReference type="AlphaFoldDB" id="A0A2P5T2L3"/>
<dbReference type="EC" id="2.6.1.11" evidence="4"/>
<sequence length="404" mass="44579">MSLKILRQDFDNWMIPVYNPAKFIPVYAKGSTVWDQNGKDYIDFTSGVAVNVLGHAHPLLQQTLRKQAANLWHVGNGYTNEPILRLAKKLIDSTFADKVFFCNSGAEANEAAMKLARKVARDRFGKNKNNILAFDNSFHGRTFFTVAAGGKYEYAKHFEPLPKEIQHASFNDIASVISLINKYTCAVIIEPIQGEGGVIPAKIAFLKKIRELCNKYNALLIFDEIQTGIGRTGQLYAYMYYGVIPDILTSAKGLGGGFPIGAVLTTNELALTMTVGTHGSTYGGNPLAGALATKVLELIKKDKIIEGVAQRHAWIVNYLNKINRELNIFKKIRGLGLLIGAVLNKNFENQANQINISAANYGVMTLVASSNVIRFTPALNISKKEINIGMKRFANACKFVIKNK</sequence>
<protein>
    <recommendedName>
        <fullName evidence="4">Acetylornithine/succinyldiaminopimelate aminotransferase</fullName>
        <shortName evidence="4">ACOAT</shortName>
        <shortName evidence="4">DapATase</shortName>
        <shortName evidence="4">Succinyldiaminopimelate transferase</shortName>
        <ecNumber evidence="4">2.6.1.11</ecNumber>
        <ecNumber evidence="4">2.6.1.17</ecNumber>
    </recommendedName>
</protein>
<comment type="subcellular location">
    <subcellularLocation>
        <location evidence="4">Cytoplasm</location>
    </subcellularLocation>
</comment>
<dbReference type="PROSITE" id="PS00600">
    <property type="entry name" value="AA_TRANSFER_CLASS_3"/>
    <property type="match status" value="1"/>
</dbReference>
<feature type="binding site" evidence="4">
    <location>
        <position position="138"/>
    </location>
    <ligand>
        <name>pyridoxal 5'-phosphate</name>
        <dbReference type="ChEBI" id="CHEBI:597326"/>
    </ligand>
</feature>
<dbReference type="UniPathway" id="UPA00034">
    <property type="reaction ID" value="UER00020"/>
</dbReference>
<keyword evidence="1 4" id="KW-0032">Aminotransferase</keyword>
<proteinExistence type="inferred from homology"/>
<dbReference type="EMBL" id="PDKR01000001">
    <property type="protein sequence ID" value="PPI88792.1"/>
    <property type="molecule type" value="Genomic_DNA"/>
</dbReference>
<dbReference type="FunFam" id="3.40.640.10:FF:000004">
    <property type="entry name" value="Acetylornithine aminotransferase"/>
    <property type="match status" value="1"/>
</dbReference>
<dbReference type="InterPro" id="IPR049704">
    <property type="entry name" value="Aminotrans_3_PPA_site"/>
</dbReference>
<keyword evidence="2 4" id="KW-0808">Transferase</keyword>
<keyword evidence="4" id="KW-0963">Cytoplasm</keyword>
<dbReference type="NCBIfam" id="NF009047">
    <property type="entry name" value="PRK12381.1"/>
    <property type="match status" value="1"/>
</dbReference>
<dbReference type="SUPFAM" id="SSF53383">
    <property type="entry name" value="PLP-dependent transferases"/>
    <property type="match status" value="1"/>
</dbReference>
<keyword evidence="3 4" id="KW-0663">Pyridoxal phosphate</keyword>
<keyword evidence="4" id="KW-0055">Arginine biosynthesis</keyword>
<dbReference type="RefSeq" id="WP_136132219.1">
    <property type="nucleotide sequence ID" value="NZ_PDKR01000001.1"/>
</dbReference>
<feature type="modified residue" description="N6-(pyridoxal phosphate)lysine" evidence="4">
    <location>
        <position position="252"/>
    </location>
</feature>
<dbReference type="HAMAP" id="MF_01107">
    <property type="entry name" value="ArgD_aminotrans_3"/>
    <property type="match status" value="1"/>
</dbReference>
<evidence type="ECO:0000256" key="4">
    <source>
        <dbReference type="HAMAP-Rule" id="MF_01107"/>
    </source>
</evidence>
<dbReference type="GO" id="GO:0030170">
    <property type="term" value="F:pyridoxal phosphate binding"/>
    <property type="evidence" value="ECO:0007669"/>
    <property type="project" value="InterPro"/>
</dbReference>
<dbReference type="PIRSF" id="PIRSF000521">
    <property type="entry name" value="Transaminase_4ab_Lys_Orn"/>
    <property type="match status" value="1"/>
</dbReference>
<comment type="cofactor">
    <cofactor evidence="4">
        <name>pyridoxal 5'-phosphate</name>
        <dbReference type="ChEBI" id="CHEBI:597326"/>
    </cofactor>
    <text evidence="4">Binds 1 pyridoxal phosphate per subunit.</text>
</comment>
<feature type="binding site" evidence="4">
    <location>
        <position position="281"/>
    </location>
    <ligand>
        <name>pyridoxal 5'-phosphate</name>
        <dbReference type="ChEBI" id="CHEBI:597326"/>
    </ligand>
</feature>
<keyword evidence="4" id="KW-0457">Lysine biosynthesis</keyword>
<dbReference type="GO" id="GO:0003992">
    <property type="term" value="F:N2-acetyl-L-ornithine:2-oxoglutarate 5-aminotransferase activity"/>
    <property type="evidence" value="ECO:0007669"/>
    <property type="project" value="UniProtKB-UniRule"/>
</dbReference>
<dbReference type="Pfam" id="PF00202">
    <property type="entry name" value="Aminotran_3"/>
    <property type="match status" value="1"/>
</dbReference>
<evidence type="ECO:0000313" key="6">
    <source>
        <dbReference type="Proteomes" id="UP000295937"/>
    </source>
</evidence>
<dbReference type="InterPro" id="IPR015422">
    <property type="entry name" value="PyrdxlP-dep_Trfase_small"/>
</dbReference>
<dbReference type="GO" id="GO:0005737">
    <property type="term" value="C:cytoplasm"/>
    <property type="evidence" value="ECO:0007669"/>
    <property type="project" value="UniProtKB-SubCell"/>
</dbReference>
<dbReference type="InterPro" id="IPR004636">
    <property type="entry name" value="AcOrn/SuccOrn_fam"/>
</dbReference>
<dbReference type="GO" id="GO:0042802">
    <property type="term" value="F:identical protein binding"/>
    <property type="evidence" value="ECO:0007669"/>
    <property type="project" value="TreeGrafter"/>
</dbReference>
<comment type="pathway">
    <text evidence="4">Amino-acid biosynthesis; L-arginine biosynthesis; N(2)-acetyl-L-ornithine from L-glutamate: step 4/4.</text>
</comment>
<dbReference type="CDD" id="cd00610">
    <property type="entry name" value="OAT_like"/>
    <property type="match status" value="1"/>
</dbReference>
<feature type="binding site" evidence="4">
    <location>
        <position position="280"/>
    </location>
    <ligand>
        <name>N(2)-acetyl-L-ornithine</name>
        <dbReference type="ChEBI" id="CHEBI:57805"/>
    </ligand>
</feature>
<evidence type="ECO:0000256" key="1">
    <source>
        <dbReference type="ARBA" id="ARBA00022576"/>
    </source>
</evidence>
<comment type="catalytic activity">
    <reaction evidence="4">
        <text>N-succinyl-(2S,6S)-2,6-diaminopimelate + 2-oxoglutarate = (S)-2-succinylamino-6-oxoheptanedioate + L-glutamate</text>
        <dbReference type="Rhea" id="RHEA:11960"/>
        <dbReference type="ChEBI" id="CHEBI:15685"/>
        <dbReference type="ChEBI" id="CHEBI:16810"/>
        <dbReference type="ChEBI" id="CHEBI:29985"/>
        <dbReference type="ChEBI" id="CHEBI:58087"/>
        <dbReference type="EC" id="2.6.1.17"/>
    </reaction>
</comment>
<comment type="catalytic activity">
    <reaction evidence="4">
        <text>N(2)-acetyl-L-ornithine + 2-oxoglutarate = N-acetyl-L-glutamate 5-semialdehyde + L-glutamate</text>
        <dbReference type="Rhea" id="RHEA:18049"/>
        <dbReference type="ChEBI" id="CHEBI:16810"/>
        <dbReference type="ChEBI" id="CHEBI:29123"/>
        <dbReference type="ChEBI" id="CHEBI:29985"/>
        <dbReference type="ChEBI" id="CHEBI:57805"/>
        <dbReference type="EC" id="2.6.1.11"/>
    </reaction>
</comment>
<organism evidence="5 6">
    <name type="scientific">Candidatus Pantoea edessiphila</name>
    <dbReference type="NCBI Taxonomy" id="2044610"/>
    <lineage>
        <taxon>Bacteria</taxon>
        <taxon>Pseudomonadati</taxon>
        <taxon>Pseudomonadota</taxon>
        <taxon>Gammaproteobacteria</taxon>
        <taxon>Enterobacterales</taxon>
        <taxon>Erwiniaceae</taxon>
        <taxon>Pantoea</taxon>
    </lineage>
</organism>
<dbReference type="Proteomes" id="UP000295937">
    <property type="component" value="Unassembled WGS sequence"/>
</dbReference>
<gene>
    <name evidence="4" type="primary">argD</name>
    <name evidence="4" type="synonym">dapC</name>
    <name evidence="5" type="ORF">CRV09_00565</name>
</gene>
<feature type="binding site" evidence="4">
    <location>
        <begin position="105"/>
        <end position="106"/>
    </location>
    <ligand>
        <name>pyridoxal 5'-phosphate</name>
        <dbReference type="ChEBI" id="CHEBI:597326"/>
    </ligand>
</feature>
<dbReference type="InterPro" id="IPR017652">
    <property type="entry name" value="Ac/SucOrn_transaminase_bac"/>
</dbReference>
<dbReference type="Gene3D" id="3.90.1150.10">
    <property type="entry name" value="Aspartate Aminotransferase, domain 1"/>
    <property type="match status" value="1"/>
</dbReference>
<reference evidence="5 6" key="1">
    <citation type="journal article" date="2018" name="Genome Biol. Evol.">
        <title>Cladogenesis and Genomic Streamlining in Extracellular Endosymbionts of Tropical Stink Bugs.</title>
        <authorList>
            <person name="Otero-Bravo A."/>
            <person name="Goffredi S."/>
            <person name="Sabree Z.L."/>
        </authorList>
    </citation>
    <scope>NUCLEOTIDE SEQUENCE [LARGE SCALE GENOMIC DNA]</scope>
    <source>
        <strain evidence="5 6">SoEO</strain>
    </source>
</reference>
<dbReference type="EC" id="2.6.1.17" evidence="4"/>
<comment type="pathway">
    <text evidence="4">Amino-acid biosynthesis; L-lysine biosynthesis via DAP pathway; LL-2,6-diaminopimelate from (S)-tetrahydrodipicolinate (succinylase route): step 2/3.</text>
</comment>
<dbReference type="PANTHER" id="PTHR11986">
    <property type="entry name" value="AMINOTRANSFERASE CLASS III"/>
    <property type="match status" value="1"/>
</dbReference>
<dbReference type="NCBIfam" id="TIGR00707">
    <property type="entry name" value="argD"/>
    <property type="match status" value="1"/>
</dbReference>
<dbReference type="NCBIfam" id="NF002325">
    <property type="entry name" value="PRK01278.1"/>
    <property type="match status" value="1"/>
</dbReference>
<comment type="subunit">
    <text evidence="4">Homodimer.</text>
</comment>
<dbReference type="NCBIfam" id="TIGR03246">
    <property type="entry name" value="arg_catab_astC"/>
    <property type="match status" value="1"/>
</dbReference>
<comment type="caution">
    <text evidence="5">The sequence shown here is derived from an EMBL/GenBank/DDBJ whole genome shotgun (WGS) entry which is preliminary data.</text>
</comment>
<evidence type="ECO:0000256" key="3">
    <source>
        <dbReference type="ARBA" id="ARBA00022898"/>
    </source>
</evidence>
<dbReference type="PANTHER" id="PTHR11986:SF113">
    <property type="entry name" value="SUCCINYLORNITHINE TRANSAMINASE"/>
    <property type="match status" value="1"/>
</dbReference>
<dbReference type="UniPathway" id="UPA00068">
    <property type="reaction ID" value="UER00109"/>
</dbReference>
<dbReference type="InterPro" id="IPR005814">
    <property type="entry name" value="Aminotrans_3"/>
</dbReference>
<dbReference type="InterPro" id="IPR015421">
    <property type="entry name" value="PyrdxlP-dep_Trfase_major"/>
</dbReference>
<feature type="binding site" evidence="4">
    <location>
        <begin position="223"/>
        <end position="226"/>
    </location>
    <ligand>
        <name>pyridoxal 5'-phosphate</name>
        <dbReference type="ChEBI" id="CHEBI:597326"/>
    </ligand>
</feature>
<dbReference type="GO" id="GO:0006527">
    <property type="term" value="P:L-arginine catabolic process"/>
    <property type="evidence" value="ECO:0007669"/>
    <property type="project" value="TreeGrafter"/>
</dbReference>
<accession>A0A2P5T2L3</accession>
<name>A0A2P5T2L3_9GAMM</name>
<dbReference type="InterPro" id="IPR050103">
    <property type="entry name" value="Class-III_PLP-dep_AT"/>
</dbReference>
<dbReference type="NCBIfam" id="NF003468">
    <property type="entry name" value="PRK05093.1"/>
    <property type="match status" value="1"/>
</dbReference>
<dbReference type="OrthoDB" id="9801052at2"/>
<comment type="similarity">
    <text evidence="4">Belongs to the class-III pyridoxal-phosphate-dependent aminotransferase family. ArgD subfamily.</text>
</comment>
<evidence type="ECO:0000313" key="5">
    <source>
        <dbReference type="EMBL" id="PPI88792.1"/>
    </source>
</evidence>
<dbReference type="InterPro" id="IPR015424">
    <property type="entry name" value="PyrdxlP-dep_Trfase"/>
</dbReference>
<comment type="function">
    <text evidence="4">Involved in both the arginine and lysine biosynthetic pathways.</text>
</comment>
<keyword evidence="4" id="KW-0028">Amino-acid biosynthesis</keyword>
<dbReference type="GO" id="GO:0009089">
    <property type="term" value="P:lysine biosynthetic process via diaminopimelate"/>
    <property type="evidence" value="ECO:0007669"/>
    <property type="project" value="UniProtKB-UniRule"/>
</dbReference>
<evidence type="ECO:0000256" key="2">
    <source>
        <dbReference type="ARBA" id="ARBA00022679"/>
    </source>
</evidence>
<feature type="binding site" evidence="4">
    <location>
        <position position="141"/>
    </location>
    <ligand>
        <name>N(2)-acetyl-L-ornithine</name>
        <dbReference type="ChEBI" id="CHEBI:57805"/>
    </ligand>
</feature>
<dbReference type="GO" id="GO:0009016">
    <property type="term" value="F:succinyldiaminopimelate transaminase activity"/>
    <property type="evidence" value="ECO:0007669"/>
    <property type="project" value="UniProtKB-UniRule"/>
</dbReference>
<dbReference type="Gene3D" id="3.40.640.10">
    <property type="entry name" value="Type I PLP-dependent aspartate aminotransferase-like (Major domain)"/>
    <property type="match status" value="1"/>
</dbReference>